<dbReference type="Pfam" id="PF21722">
    <property type="entry name" value="Gly_rich_2"/>
    <property type="match status" value="1"/>
</dbReference>
<organism evidence="3 4">
    <name type="scientific">Mycolicibacterium fortuitum</name>
    <name type="common">Mycobacterium fortuitum</name>
    <dbReference type="NCBI Taxonomy" id="1766"/>
    <lineage>
        <taxon>Bacteria</taxon>
        <taxon>Bacillati</taxon>
        <taxon>Actinomycetota</taxon>
        <taxon>Actinomycetes</taxon>
        <taxon>Mycobacteriales</taxon>
        <taxon>Mycobacteriaceae</taxon>
        <taxon>Mycolicibacterium</taxon>
    </lineage>
</organism>
<dbReference type="Proteomes" id="UP001186041">
    <property type="component" value="Unassembled WGS sequence"/>
</dbReference>
<dbReference type="AlphaFoldDB" id="A0AAE4VIW5"/>
<accession>A0AAE4VIW5</accession>
<dbReference type="InterPro" id="IPR049304">
    <property type="entry name" value="Gly_rich_dom"/>
</dbReference>
<proteinExistence type="predicted"/>
<sequence length="296" mass="29742">MPWSPTPTTPDRQHRTAWFPAPPEPEPRTYQPAWFPRYRVKPSDTGIGQDLATSAPRILGADTGLGADRAVLTPTGLLIADTGLGADGGLIVPDFHATDAGAGADIARPGVRPADTGLGADLGQMRPRCAAIDRAVGVDMLTSLKPRTTARDTGLGADSASSGFTAIAPVAANWAAAGTYTFKIPVGCRYIDVVLLGAGGGGASSGTFYTLKGYPGEAGSWATITLERGVHIPWTAITLTVVIGAGGARGSGGFTGTAGSAGAATVLRLDAATLLTATGGAGGVGAPGGAWCRAYQ</sequence>
<evidence type="ECO:0000256" key="1">
    <source>
        <dbReference type="SAM" id="MobiDB-lite"/>
    </source>
</evidence>
<protein>
    <recommendedName>
        <fullName evidence="2">Glycine-rich domain-containing protein</fullName>
    </recommendedName>
</protein>
<feature type="region of interest" description="Disordered" evidence="1">
    <location>
        <begin position="1"/>
        <end position="29"/>
    </location>
</feature>
<evidence type="ECO:0000259" key="2">
    <source>
        <dbReference type="Pfam" id="PF21722"/>
    </source>
</evidence>
<reference evidence="3" key="1">
    <citation type="submission" date="2023-10" db="EMBL/GenBank/DDBJ databases">
        <title>Mycolicibacterium fortuitum clinical isolates causing pulmonary infections in humans.</title>
        <authorList>
            <person name="Mejia-Ponce P.M."/>
            <person name="Zenteno-Cuevas R."/>
            <person name="Licona-Cassani C."/>
        </authorList>
    </citation>
    <scope>NUCLEOTIDE SEQUENCE</scope>
    <source>
        <strain evidence="3">M8</strain>
    </source>
</reference>
<evidence type="ECO:0000313" key="3">
    <source>
        <dbReference type="EMBL" id="MDV7294339.1"/>
    </source>
</evidence>
<dbReference type="RefSeq" id="WP_317722563.1">
    <property type="nucleotide sequence ID" value="NZ_JAWLVK010000038.1"/>
</dbReference>
<dbReference type="EMBL" id="JAWLVV010000039">
    <property type="protein sequence ID" value="MDV7294339.1"/>
    <property type="molecule type" value="Genomic_DNA"/>
</dbReference>
<evidence type="ECO:0000313" key="4">
    <source>
        <dbReference type="Proteomes" id="UP001186041"/>
    </source>
</evidence>
<gene>
    <name evidence="3" type="ORF">R4485_29715</name>
</gene>
<comment type="caution">
    <text evidence="3">The sequence shown here is derived from an EMBL/GenBank/DDBJ whole genome shotgun (WGS) entry which is preliminary data.</text>
</comment>
<name>A0AAE4VIW5_MYCFO</name>
<feature type="domain" description="Glycine-rich" evidence="2">
    <location>
        <begin position="177"/>
        <end position="290"/>
    </location>
</feature>